<accession>A9FXY2</accession>
<dbReference type="AlphaFoldDB" id="A9FXY2"/>
<sequence length="105" mass="11490">MAANVLDQVRAAAAKKVLYLPHAVRQMSRPSRMISPAEVDAAIAAGELIEDYPEDVRGHSCLLLGSGDSGRPIHVVCAPKPDYLAIITAYIPHPEQWSADFKRRK</sequence>
<dbReference type="HOGENOM" id="CLU_161787_0_0_7"/>
<dbReference type="EMBL" id="AM746676">
    <property type="protein sequence ID" value="CAN95561.1"/>
    <property type="molecule type" value="Genomic_DNA"/>
</dbReference>
<reference evidence="1 2" key="1">
    <citation type="journal article" date="2007" name="Nat. Biotechnol.">
        <title>Complete genome sequence of the myxobacterium Sorangium cellulosum.</title>
        <authorList>
            <person name="Schneiker S."/>
            <person name="Perlova O."/>
            <person name="Kaiser O."/>
            <person name="Gerth K."/>
            <person name="Alici A."/>
            <person name="Altmeyer M.O."/>
            <person name="Bartels D."/>
            <person name="Bekel T."/>
            <person name="Beyer S."/>
            <person name="Bode E."/>
            <person name="Bode H.B."/>
            <person name="Bolten C.J."/>
            <person name="Choudhuri J.V."/>
            <person name="Doss S."/>
            <person name="Elnakady Y.A."/>
            <person name="Frank B."/>
            <person name="Gaigalat L."/>
            <person name="Goesmann A."/>
            <person name="Groeger C."/>
            <person name="Gross F."/>
            <person name="Jelsbak L."/>
            <person name="Jelsbak L."/>
            <person name="Kalinowski J."/>
            <person name="Kegler C."/>
            <person name="Knauber T."/>
            <person name="Konietzny S."/>
            <person name="Kopp M."/>
            <person name="Krause L."/>
            <person name="Krug D."/>
            <person name="Linke B."/>
            <person name="Mahmud T."/>
            <person name="Martinez-Arias R."/>
            <person name="McHardy A.C."/>
            <person name="Merai M."/>
            <person name="Meyer F."/>
            <person name="Mormann S."/>
            <person name="Munoz-Dorado J."/>
            <person name="Perez J."/>
            <person name="Pradella S."/>
            <person name="Rachid S."/>
            <person name="Raddatz G."/>
            <person name="Rosenau F."/>
            <person name="Rueckert C."/>
            <person name="Sasse F."/>
            <person name="Scharfe M."/>
            <person name="Schuster S.C."/>
            <person name="Suen G."/>
            <person name="Treuner-Lange A."/>
            <person name="Velicer G.J."/>
            <person name="Vorholter F.-J."/>
            <person name="Weissman K.J."/>
            <person name="Welch R.D."/>
            <person name="Wenzel S.C."/>
            <person name="Whitworth D.E."/>
            <person name="Wilhelm S."/>
            <person name="Wittmann C."/>
            <person name="Bloecker H."/>
            <person name="Puehler A."/>
            <person name="Mueller R."/>
        </authorList>
    </citation>
    <scope>NUCLEOTIDE SEQUENCE [LARGE SCALE GENOMIC DNA]</scope>
    <source>
        <strain evidence="2">So ce56</strain>
    </source>
</reference>
<dbReference type="eggNOG" id="ENOG5031B2K">
    <property type="taxonomic scope" value="Bacteria"/>
</dbReference>
<evidence type="ECO:0008006" key="3">
    <source>
        <dbReference type="Google" id="ProtNLM"/>
    </source>
</evidence>
<dbReference type="Proteomes" id="UP000002139">
    <property type="component" value="Chromosome"/>
</dbReference>
<name>A9FXY2_SORC5</name>
<protein>
    <recommendedName>
        <fullName evidence="3">DUF4258 domain-containing protein</fullName>
    </recommendedName>
</protein>
<dbReference type="OrthoDB" id="9791640at2"/>
<dbReference type="Pfam" id="PF14076">
    <property type="entry name" value="DUF4258"/>
    <property type="match status" value="1"/>
</dbReference>
<dbReference type="STRING" id="448385.sce5398"/>
<gene>
    <name evidence="1" type="ordered locus">sce5398</name>
</gene>
<dbReference type="InterPro" id="IPR025354">
    <property type="entry name" value="DUF4258"/>
</dbReference>
<evidence type="ECO:0000313" key="1">
    <source>
        <dbReference type="EMBL" id="CAN95561.1"/>
    </source>
</evidence>
<dbReference type="KEGG" id="scl:sce5398"/>
<evidence type="ECO:0000313" key="2">
    <source>
        <dbReference type="Proteomes" id="UP000002139"/>
    </source>
</evidence>
<dbReference type="RefSeq" id="WP_012238029.1">
    <property type="nucleotide sequence ID" value="NC_010162.1"/>
</dbReference>
<organism evidence="1 2">
    <name type="scientific">Sorangium cellulosum (strain So ce56)</name>
    <name type="common">Polyangium cellulosum (strain So ce56)</name>
    <dbReference type="NCBI Taxonomy" id="448385"/>
    <lineage>
        <taxon>Bacteria</taxon>
        <taxon>Pseudomonadati</taxon>
        <taxon>Myxococcota</taxon>
        <taxon>Polyangia</taxon>
        <taxon>Polyangiales</taxon>
        <taxon>Polyangiaceae</taxon>
        <taxon>Sorangium</taxon>
    </lineage>
</organism>
<keyword evidence="2" id="KW-1185">Reference proteome</keyword>
<dbReference type="BioCyc" id="SCEL448385:SCE_RS27700-MONOMER"/>
<proteinExistence type="predicted"/>